<sequence>MILGGMLFCCCAFLPVKTSLSVRRSVDSFSFTCQCLTVCPPLSWWPHLPSLAYWNDMLTIVIPLVYHSLVTGLAARLCLSPQGEEGEREGQGAFPLRWGHADLSPPIRDKRGHRRRPETASSFLTTLIISSIIRPLSLFGFNPTLVQTNVLAQVTHF</sequence>
<keyword evidence="3" id="KW-1185">Reference proteome</keyword>
<organism evidence="2 3">
    <name type="scientific">Fusarium solani</name>
    <name type="common">Filamentous fungus</name>
    <dbReference type="NCBI Taxonomy" id="169388"/>
    <lineage>
        <taxon>Eukaryota</taxon>
        <taxon>Fungi</taxon>
        <taxon>Dikarya</taxon>
        <taxon>Ascomycota</taxon>
        <taxon>Pezizomycotina</taxon>
        <taxon>Sordariomycetes</taxon>
        <taxon>Hypocreomycetidae</taxon>
        <taxon>Hypocreales</taxon>
        <taxon>Nectriaceae</taxon>
        <taxon>Fusarium</taxon>
        <taxon>Fusarium solani species complex</taxon>
    </lineage>
</organism>
<feature type="signal peptide" evidence="1">
    <location>
        <begin position="1"/>
        <end position="18"/>
    </location>
</feature>
<protein>
    <submittedName>
        <fullName evidence="2">Uncharacterized protein</fullName>
    </submittedName>
</protein>
<dbReference type="EMBL" id="JAGTJS010000001">
    <property type="protein sequence ID" value="KAH7275201.1"/>
    <property type="molecule type" value="Genomic_DNA"/>
</dbReference>
<comment type="caution">
    <text evidence="2">The sequence shown here is derived from an EMBL/GenBank/DDBJ whole genome shotgun (WGS) entry which is preliminary data.</text>
</comment>
<evidence type="ECO:0000313" key="2">
    <source>
        <dbReference type="EMBL" id="KAH7275201.1"/>
    </source>
</evidence>
<feature type="chain" id="PRO_5040113841" evidence="1">
    <location>
        <begin position="19"/>
        <end position="157"/>
    </location>
</feature>
<keyword evidence="1" id="KW-0732">Signal</keyword>
<proteinExistence type="predicted"/>
<accession>A0A9P9L722</accession>
<dbReference type="AlphaFoldDB" id="A0A9P9L722"/>
<evidence type="ECO:0000256" key="1">
    <source>
        <dbReference type="SAM" id="SignalP"/>
    </source>
</evidence>
<name>A0A9P9L722_FUSSL</name>
<evidence type="ECO:0000313" key="3">
    <source>
        <dbReference type="Proteomes" id="UP000736672"/>
    </source>
</evidence>
<gene>
    <name evidence="2" type="ORF">B0J15DRAFT_5515</name>
</gene>
<dbReference type="Proteomes" id="UP000736672">
    <property type="component" value="Unassembled WGS sequence"/>
</dbReference>
<reference evidence="2" key="1">
    <citation type="journal article" date="2021" name="Nat. Commun.">
        <title>Genetic determinants of endophytism in the Arabidopsis root mycobiome.</title>
        <authorList>
            <person name="Mesny F."/>
            <person name="Miyauchi S."/>
            <person name="Thiergart T."/>
            <person name="Pickel B."/>
            <person name="Atanasova L."/>
            <person name="Karlsson M."/>
            <person name="Huettel B."/>
            <person name="Barry K.W."/>
            <person name="Haridas S."/>
            <person name="Chen C."/>
            <person name="Bauer D."/>
            <person name="Andreopoulos W."/>
            <person name="Pangilinan J."/>
            <person name="LaButti K."/>
            <person name="Riley R."/>
            <person name="Lipzen A."/>
            <person name="Clum A."/>
            <person name="Drula E."/>
            <person name="Henrissat B."/>
            <person name="Kohler A."/>
            <person name="Grigoriev I.V."/>
            <person name="Martin F.M."/>
            <person name="Hacquard S."/>
        </authorList>
    </citation>
    <scope>NUCLEOTIDE SEQUENCE</scope>
    <source>
        <strain evidence="2">FSSC 5 MPI-SDFR-AT-0091</strain>
    </source>
</reference>